<proteinExistence type="predicted"/>
<sequence>MPSLSLLPGNAKVVGFYLLLEKRRRSPNFQPLKVLRTFEVSLKYKKGERI</sequence>
<name>A0A3R8TBP3_STRSU</name>
<comment type="caution">
    <text evidence="1">The sequence shown here is derived from an EMBL/GenBank/DDBJ whole genome shotgun (WGS) entry which is preliminary data.</text>
</comment>
<accession>A0A3R8TBP3</accession>
<dbReference type="AlphaFoldDB" id="A0A3R8TBP3"/>
<dbReference type="EMBL" id="RRZQ01000005">
    <property type="protein sequence ID" value="RRN50632.1"/>
    <property type="molecule type" value="Genomic_DNA"/>
</dbReference>
<organism evidence="1 2">
    <name type="scientific">Streptococcus suis</name>
    <dbReference type="NCBI Taxonomy" id="1307"/>
    <lineage>
        <taxon>Bacteria</taxon>
        <taxon>Bacillati</taxon>
        <taxon>Bacillota</taxon>
        <taxon>Bacilli</taxon>
        <taxon>Lactobacillales</taxon>
        <taxon>Streptococcaceae</taxon>
        <taxon>Streptococcus</taxon>
    </lineage>
</organism>
<protein>
    <submittedName>
        <fullName evidence="1">Uncharacterized protein</fullName>
    </submittedName>
</protein>
<reference evidence="1 2" key="1">
    <citation type="submission" date="2018-11" db="EMBL/GenBank/DDBJ databases">
        <title>Changes in penicillin susceptibility of Streptococcus suis isolates by amino acid alterations in the penicillin-binding protein.</title>
        <authorList>
            <person name="Niemann L."/>
            <person name="Eichhorn I."/>
        </authorList>
    </citation>
    <scope>NUCLEOTIDE SEQUENCE [LARGE SCALE GENOMIC DNA]</scope>
    <source>
        <strain evidence="1 2">IMT40201</strain>
    </source>
</reference>
<evidence type="ECO:0000313" key="1">
    <source>
        <dbReference type="EMBL" id="RRN50632.1"/>
    </source>
</evidence>
<evidence type="ECO:0000313" key="2">
    <source>
        <dbReference type="Proteomes" id="UP000281324"/>
    </source>
</evidence>
<gene>
    <name evidence="1" type="ORF">EI219_03405</name>
</gene>
<dbReference type="Proteomes" id="UP000281324">
    <property type="component" value="Unassembled WGS sequence"/>
</dbReference>